<evidence type="ECO:0000313" key="2">
    <source>
        <dbReference type="EMBL" id="THH20909.1"/>
    </source>
</evidence>
<comment type="caution">
    <text evidence="2">The sequence shown here is derived from an EMBL/GenBank/DDBJ whole genome shotgun (WGS) entry which is preliminary data.</text>
</comment>
<feature type="compositionally biased region" description="Acidic residues" evidence="1">
    <location>
        <begin position="18"/>
        <end position="31"/>
    </location>
</feature>
<feature type="compositionally biased region" description="Low complexity" evidence="1">
    <location>
        <begin position="8"/>
        <end position="17"/>
    </location>
</feature>
<proteinExistence type="predicted"/>
<evidence type="ECO:0000256" key="1">
    <source>
        <dbReference type="SAM" id="MobiDB-lite"/>
    </source>
</evidence>
<protein>
    <submittedName>
        <fullName evidence="2">Uncharacterized protein</fullName>
    </submittedName>
</protein>
<reference evidence="2 3" key="1">
    <citation type="submission" date="2019-02" db="EMBL/GenBank/DDBJ databases">
        <title>Genome sequencing of the rare red list fungi Bondarzewia mesenterica.</title>
        <authorList>
            <person name="Buettner E."/>
            <person name="Kellner H."/>
        </authorList>
    </citation>
    <scope>NUCLEOTIDE SEQUENCE [LARGE SCALE GENOMIC DNA]</scope>
    <source>
        <strain evidence="2 3">DSM 108281</strain>
    </source>
</reference>
<sequence>MVLPPEFTAGADGLTADADAEEEPEAEEERDALDADAVLLGRKLDESEAAEAGWTLLDGLGEADADAEGAALATITDIGKIVSVTSDRIEHRVTSPFDQSD</sequence>
<gene>
    <name evidence="2" type="ORF">EW146_g560</name>
</gene>
<feature type="region of interest" description="Disordered" evidence="1">
    <location>
        <begin position="1"/>
        <end position="33"/>
    </location>
</feature>
<accession>A0A4S4M6X7</accession>
<evidence type="ECO:0000313" key="3">
    <source>
        <dbReference type="Proteomes" id="UP000310158"/>
    </source>
</evidence>
<organism evidence="2 3">
    <name type="scientific">Bondarzewia mesenterica</name>
    <dbReference type="NCBI Taxonomy" id="1095465"/>
    <lineage>
        <taxon>Eukaryota</taxon>
        <taxon>Fungi</taxon>
        <taxon>Dikarya</taxon>
        <taxon>Basidiomycota</taxon>
        <taxon>Agaricomycotina</taxon>
        <taxon>Agaricomycetes</taxon>
        <taxon>Russulales</taxon>
        <taxon>Bondarzewiaceae</taxon>
        <taxon>Bondarzewia</taxon>
    </lineage>
</organism>
<dbReference type="AlphaFoldDB" id="A0A4S4M6X7"/>
<keyword evidence="3" id="KW-1185">Reference proteome</keyword>
<dbReference type="EMBL" id="SGPL01000012">
    <property type="protein sequence ID" value="THH20909.1"/>
    <property type="molecule type" value="Genomic_DNA"/>
</dbReference>
<name>A0A4S4M6X7_9AGAM</name>
<dbReference type="Proteomes" id="UP000310158">
    <property type="component" value="Unassembled WGS sequence"/>
</dbReference>